<dbReference type="AlphaFoldDB" id="A0A9P0Z916"/>
<evidence type="ECO:0000313" key="1">
    <source>
        <dbReference type="EMBL" id="CAH9091375.1"/>
    </source>
</evidence>
<reference evidence="1" key="1">
    <citation type="submission" date="2022-07" db="EMBL/GenBank/DDBJ databases">
        <authorList>
            <person name="Macas J."/>
            <person name="Novak P."/>
            <person name="Neumann P."/>
        </authorList>
    </citation>
    <scope>NUCLEOTIDE SEQUENCE</scope>
</reference>
<evidence type="ECO:0000313" key="2">
    <source>
        <dbReference type="Proteomes" id="UP001152484"/>
    </source>
</evidence>
<protein>
    <submittedName>
        <fullName evidence="1">Uncharacterized protein</fullName>
    </submittedName>
</protein>
<keyword evidence="2" id="KW-1185">Reference proteome</keyword>
<organism evidence="1 2">
    <name type="scientific">Cuscuta europaea</name>
    <name type="common">European dodder</name>
    <dbReference type="NCBI Taxonomy" id="41803"/>
    <lineage>
        <taxon>Eukaryota</taxon>
        <taxon>Viridiplantae</taxon>
        <taxon>Streptophyta</taxon>
        <taxon>Embryophyta</taxon>
        <taxon>Tracheophyta</taxon>
        <taxon>Spermatophyta</taxon>
        <taxon>Magnoliopsida</taxon>
        <taxon>eudicotyledons</taxon>
        <taxon>Gunneridae</taxon>
        <taxon>Pentapetalae</taxon>
        <taxon>asterids</taxon>
        <taxon>lamiids</taxon>
        <taxon>Solanales</taxon>
        <taxon>Convolvulaceae</taxon>
        <taxon>Cuscuteae</taxon>
        <taxon>Cuscuta</taxon>
        <taxon>Cuscuta subgen. Cuscuta</taxon>
    </lineage>
</organism>
<name>A0A9P0Z916_CUSEU</name>
<dbReference type="EMBL" id="CAMAPE010000027">
    <property type="protein sequence ID" value="CAH9091375.1"/>
    <property type="molecule type" value="Genomic_DNA"/>
</dbReference>
<comment type="caution">
    <text evidence="1">The sequence shown here is derived from an EMBL/GenBank/DDBJ whole genome shotgun (WGS) entry which is preliminary data.</text>
</comment>
<dbReference type="Proteomes" id="UP001152484">
    <property type="component" value="Unassembled WGS sequence"/>
</dbReference>
<sequence length="121" mass="13400">MFITERKQVTKRQKVHRMSSALEPALEHITSAKAIRFVDFELGLTEPMTDKSDFSSPLLSSRVLMKGKSNTNKTTCSSKQKHKQTKTEIEIVFQTLVAQFLHGDGSGGGQIIISPSSFSIS</sequence>
<proteinExistence type="predicted"/>
<accession>A0A9P0Z916</accession>
<gene>
    <name evidence="1" type="ORF">CEURO_LOCUS11525</name>
</gene>